<dbReference type="InterPro" id="IPR046847">
    <property type="entry name" value="Xre-like_HTH"/>
</dbReference>
<dbReference type="EMBL" id="CP031093">
    <property type="protein sequence ID" value="QCF25984.1"/>
    <property type="molecule type" value="Genomic_DNA"/>
</dbReference>
<dbReference type="GO" id="GO:0003677">
    <property type="term" value="F:DNA binding"/>
    <property type="evidence" value="ECO:0007669"/>
    <property type="project" value="InterPro"/>
</dbReference>
<feature type="domain" description="Antitoxin Xre/MbcA/ParS-like toxin-binding" evidence="1">
    <location>
        <begin position="77"/>
        <end position="131"/>
    </location>
</feature>
<keyword evidence="4" id="KW-1185">Reference proteome</keyword>
<dbReference type="Pfam" id="PF09722">
    <property type="entry name" value="Xre_MbcA_ParS_C"/>
    <property type="match status" value="1"/>
</dbReference>
<feature type="domain" description="Antitoxin Xre-like helix-turn-helix" evidence="2">
    <location>
        <begin position="16"/>
        <end position="72"/>
    </location>
</feature>
<sequence>MKALPALDIQDSRKLSATGLKVVLNILEKWGCTAEQVQAILRISRPAFYKYRKKPEDASLNQDQLERLSYLLNIHGSLRIIFENPDNVYGFMSMPNDNPFFNGKSPLSLISTGSFAALYETFKRIDALRGGLW</sequence>
<evidence type="ECO:0000313" key="3">
    <source>
        <dbReference type="EMBL" id="QCF25984.1"/>
    </source>
</evidence>
<dbReference type="RefSeq" id="WP_136548705.1">
    <property type="nucleotide sequence ID" value="NZ_CP031093.1"/>
</dbReference>
<organism evidence="3 4">
    <name type="scientific">Hydrocarboniclastica marina</name>
    <dbReference type="NCBI Taxonomy" id="2259620"/>
    <lineage>
        <taxon>Bacteria</taxon>
        <taxon>Pseudomonadati</taxon>
        <taxon>Pseudomonadota</taxon>
        <taxon>Gammaproteobacteria</taxon>
        <taxon>Alteromonadales</taxon>
        <taxon>Alteromonadaceae</taxon>
        <taxon>Hydrocarboniclastica</taxon>
    </lineage>
</organism>
<evidence type="ECO:0000259" key="1">
    <source>
        <dbReference type="Pfam" id="PF09722"/>
    </source>
</evidence>
<name>A0A4P7XHP6_9ALTE</name>
<protein>
    <submittedName>
        <fullName evidence="3">DUF2384 domain-containing protein</fullName>
    </submittedName>
</protein>
<accession>A0A4P7XHP6</accession>
<dbReference type="Proteomes" id="UP000298049">
    <property type="component" value="Chromosome"/>
</dbReference>
<evidence type="ECO:0000313" key="4">
    <source>
        <dbReference type="Proteomes" id="UP000298049"/>
    </source>
</evidence>
<dbReference type="InterPro" id="IPR024467">
    <property type="entry name" value="Xre/MbcA/ParS-like_toxin-bd"/>
</dbReference>
<dbReference type="AlphaFoldDB" id="A0A4P7XHP6"/>
<evidence type="ECO:0000259" key="2">
    <source>
        <dbReference type="Pfam" id="PF20432"/>
    </source>
</evidence>
<gene>
    <name evidence="3" type="ORF">soil367_08655</name>
</gene>
<dbReference type="OrthoDB" id="117888at2"/>
<dbReference type="Pfam" id="PF20432">
    <property type="entry name" value="Xre-like-HTH"/>
    <property type="match status" value="1"/>
</dbReference>
<reference evidence="3 4" key="1">
    <citation type="submission" date="2018-07" db="EMBL/GenBank/DDBJ databases">
        <title>Marsedoiliclastica nanhaica gen. nov. sp. nov., a novel marine hydrocarbonoclastic bacterium isolated from an in-situ enriched hydrocarbon-degrading consortium in deep-sea sediment.</title>
        <authorList>
            <person name="Dong C."/>
            <person name="Ma T."/>
            <person name="Liu R."/>
            <person name="Shao Z."/>
        </authorList>
    </citation>
    <scope>NUCLEOTIDE SEQUENCE [LARGE SCALE GENOMIC DNA]</scope>
    <source>
        <strain evidence="4">soil36-7</strain>
    </source>
</reference>
<proteinExistence type="predicted"/>
<dbReference type="KEGG" id="hmi:soil367_08655"/>